<keyword evidence="2" id="KW-0805">Transcription regulation</keyword>
<dbReference type="STRING" id="3821.A0A151QRM7"/>
<dbReference type="InterPro" id="IPR045843">
    <property type="entry name" value="IND-like"/>
</dbReference>
<dbReference type="GO" id="GO:0003677">
    <property type="term" value="F:DNA binding"/>
    <property type="evidence" value="ECO:0007669"/>
    <property type="project" value="UniProtKB-KW"/>
</dbReference>
<keyword evidence="4" id="KW-0804">Transcription</keyword>
<dbReference type="Proteomes" id="UP000075243">
    <property type="component" value="Unassembled WGS sequence"/>
</dbReference>
<accession>A0A151QRM7</accession>
<evidence type="ECO:0000256" key="5">
    <source>
        <dbReference type="ARBA" id="ARBA00023242"/>
    </source>
</evidence>
<dbReference type="AlphaFoldDB" id="A0A151QRM7"/>
<gene>
    <name evidence="6" type="ORF">KK1_046241</name>
</gene>
<dbReference type="EC" id="3.-.-.-" evidence="6"/>
<dbReference type="PANTHER" id="PTHR45914:SF2">
    <property type="entry name" value="TRANSCRIPTION FACTOR BHLH140-LIKE PROTEIN"/>
    <property type="match status" value="1"/>
</dbReference>
<keyword evidence="7" id="KW-1185">Reference proteome</keyword>
<dbReference type="SUPFAM" id="SSF47459">
    <property type="entry name" value="HLH, helix-loop-helix DNA-binding domain"/>
    <property type="match status" value="1"/>
</dbReference>
<evidence type="ECO:0000313" key="6">
    <source>
        <dbReference type="EMBL" id="KYP32960.1"/>
    </source>
</evidence>
<dbReference type="Gramene" id="C.cajan_44523.t">
    <property type="protein sequence ID" value="C.cajan_44523.t.cds1"/>
    <property type="gene ID" value="C.cajan_44523"/>
</dbReference>
<reference evidence="6" key="1">
    <citation type="journal article" date="2012" name="Nat. Biotechnol.">
        <title>Draft genome sequence of pigeonpea (Cajanus cajan), an orphan legume crop of resource-poor farmers.</title>
        <authorList>
            <person name="Varshney R.K."/>
            <person name="Chen W."/>
            <person name="Li Y."/>
            <person name="Bharti A.K."/>
            <person name="Saxena R.K."/>
            <person name="Schlueter J.A."/>
            <person name="Donoghue M.T."/>
            <person name="Azam S."/>
            <person name="Fan G."/>
            <person name="Whaley A.M."/>
            <person name="Farmer A.D."/>
            <person name="Sheridan J."/>
            <person name="Iwata A."/>
            <person name="Tuteja R."/>
            <person name="Penmetsa R.V."/>
            <person name="Wu W."/>
            <person name="Upadhyaya H.D."/>
            <person name="Yang S.P."/>
            <person name="Shah T."/>
            <person name="Saxena K.B."/>
            <person name="Michael T."/>
            <person name="McCombie W.R."/>
            <person name="Yang B."/>
            <person name="Zhang G."/>
            <person name="Yang H."/>
            <person name="Wang J."/>
            <person name="Spillane C."/>
            <person name="Cook D.R."/>
            <person name="May G.D."/>
            <person name="Xu X."/>
            <person name="Jackson S.A."/>
        </authorList>
    </citation>
    <scope>NUCLEOTIDE SEQUENCE [LARGE SCALE GENOMIC DNA]</scope>
</reference>
<protein>
    <submittedName>
        <fullName evidence="6">Transcription factor bHLH140 family</fullName>
        <ecNumber evidence="6">3.-.-.-</ecNumber>
    </submittedName>
</protein>
<evidence type="ECO:0000256" key="2">
    <source>
        <dbReference type="ARBA" id="ARBA00023015"/>
    </source>
</evidence>
<evidence type="ECO:0000313" key="7">
    <source>
        <dbReference type="Proteomes" id="UP000075243"/>
    </source>
</evidence>
<dbReference type="GO" id="GO:0003700">
    <property type="term" value="F:DNA-binding transcription factor activity"/>
    <property type="evidence" value="ECO:0007669"/>
    <property type="project" value="InterPro"/>
</dbReference>
<evidence type="ECO:0000256" key="1">
    <source>
        <dbReference type="ARBA" id="ARBA00004123"/>
    </source>
</evidence>
<dbReference type="GO" id="GO:0005634">
    <property type="term" value="C:nucleus"/>
    <property type="evidence" value="ECO:0007669"/>
    <property type="project" value="UniProtKB-SubCell"/>
</dbReference>
<keyword evidence="3" id="KW-0238">DNA-binding</keyword>
<evidence type="ECO:0000256" key="4">
    <source>
        <dbReference type="ARBA" id="ARBA00023163"/>
    </source>
</evidence>
<dbReference type="GO" id="GO:0016787">
    <property type="term" value="F:hydrolase activity"/>
    <property type="evidence" value="ECO:0007669"/>
    <property type="project" value="UniProtKB-KW"/>
</dbReference>
<dbReference type="GO" id="GO:0046983">
    <property type="term" value="F:protein dimerization activity"/>
    <property type="evidence" value="ECO:0007669"/>
    <property type="project" value="InterPro"/>
</dbReference>
<dbReference type="PANTHER" id="PTHR45914">
    <property type="entry name" value="TRANSCRIPTION FACTOR HEC3-RELATED"/>
    <property type="match status" value="1"/>
</dbReference>
<keyword evidence="5" id="KW-0539">Nucleus</keyword>
<comment type="subcellular location">
    <subcellularLocation>
        <location evidence="1">Nucleus</location>
    </subcellularLocation>
</comment>
<dbReference type="OMA" id="ATMKYWP"/>
<name>A0A151QRM7_CAJCA</name>
<organism evidence="6 7">
    <name type="scientific">Cajanus cajan</name>
    <name type="common">Pigeon pea</name>
    <name type="synonym">Cajanus indicus</name>
    <dbReference type="NCBI Taxonomy" id="3821"/>
    <lineage>
        <taxon>Eukaryota</taxon>
        <taxon>Viridiplantae</taxon>
        <taxon>Streptophyta</taxon>
        <taxon>Embryophyta</taxon>
        <taxon>Tracheophyta</taxon>
        <taxon>Spermatophyta</taxon>
        <taxon>Magnoliopsida</taxon>
        <taxon>eudicotyledons</taxon>
        <taxon>Gunneridae</taxon>
        <taxon>Pentapetalae</taxon>
        <taxon>rosids</taxon>
        <taxon>fabids</taxon>
        <taxon>Fabales</taxon>
        <taxon>Fabaceae</taxon>
        <taxon>Papilionoideae</taxon>
        <taxon>50 kb inversion clade</taxon>
        <taxon>NPAAA clade</taxon>
        <taxon>indigoferoid/millettioid clade</taxon>
        <taxon>Phaseoleae</taxon>
        <taxon>Cajanus</taxon>
    </lineage>
</organism>
<keyword evidence="6" id="KW-0378">Hydrolase</keyword>
<sequence length="108" mass="12075">MVPGGSNMDTVSMLEGAIHYVKFLKTQIWLHQALINFVDVDHESPVFLPAEYNNFSDEHSISLQQNTSSVVSVCAQQSLPQLPLAQCHFQGEEDCNNTFGATMKYWPA</sequence>
<dbReference type="EMBL" id="KQ485048">
    <property type="protein sequence ID" value="KYP32960.1"/>
    <property type="molecule type" value="Genomic_DNA"/>
</dbReference>
<dbReference type="InterPro" id="IPR036638">
    <property type="entry name" value="HLH_DNA-bd_sf"/>
</dbReference>
<evidence type="ECO:0000256" key="3">
    <source>
        <dbReference type="ARBA" id="ARBA00023125"/>
    </source>
</evidence>
<proteinExistence type="predicted"/>